<evidence type="ECO:0000259" key="4">
    <source>
        <dbReference type="PROSITE" id="PS51025"/>
    </source>
</evidence>
<dbReference type="SUPFAM" id="SSF54928">
    <property type="entry name" value="RNA-binding domain, RBD"/>
    <property type="match status" value="1"/>
</dbReference>
<dbReference type="GO" id="GO:0003723">
    <property type="term" value="F:RNA binding"/>
    <property type="evidence" value="ECO:0007669"/>
    <property type="project" value="UniProtKB-UniRule"/>
</dbReference>
<gene>
    <name evidence="5" type="ORF">CTAYLR_003754</name>
</gene>
<feature type="domain" description="PWI" evidence="4">
    <location>
        <begin position="272"/>
        <end position="364"/>
    </location>
</feature>
<reference evidence="5" key="1">
    <citation type="submission" date="2023-01" db="EMBL/GenBank/DDBJ databases">
        <title>Metagenome sequencing of chrysophaentin producing Chrysophaeum taylorii.</title>
        <authorList>
            <person name="Davison J."/>
            <person name="Bewley C."/>
        </authorList>
    </citation>
    <scope>NUCLEOTIDE SEQUENCE</scope>
    <source>
        <strain evidence="5">NIES-1699</strain>
    </source>
</reference>
<organism evidence="5 6">
    <name type="scientific">Chrysophaeum taylorii</name>
    <dbReference type="NCBI Taxonomy" id="2483200"/>
    <lineage>
        <taxon>Eukaryota</taxon>
        <taxon>Sar</taxon>
        <taxon>Stramenopiles</taxon>
        <taxon>Ochrophyta</taxon>
        <taxon>Pelagophyceae</taxon>
        <taxon>Pelagomonadales</taxon>
        <taxon>Pelagomonadaceae</taxon>
        <taxon>Chrysophaeum</taxon>
    </lineage>
</organism>
<dbReference type="InterPro" id="IPR052768">
    <property type="entry name" value="RBM25"/>
</dbReference>
<dbReference type="AlphaFoldDB" id="A0AAD7XNW1"/>
<feature type="domain" description="RRM" evidence="3">
    <location>
        <begin position="36"/>
        <end position="114"/>
    </location>
</feature>
<dbReference type="InterPro" id="IPR002483">
    <property type="entry name" value="PWI_dom"/>
</dbReference>
<sequence>MNWQQQQQQQQGVWGGFYYQPMMPVVESKPVVKVPMNVFVGKLPLEVADSFVEKLLNECGRVLKWKRTMDSETNKPKGFGFCTFESAQGATSAVRLLNDFPILNSRILVKVGKKEQAIVDAISPEGPLSPDEQKAMERIQAVVRSTDPQAKADPIQKDIEDFRSKQAQRDKALEDERRRKLQAKIETMKPPAAKKAKVEIEEAPEPTPLAAGAKLGFGLKGPSKKKIPASSSPIFAVEEDAKPRQLQTLEYDDEEDAEEDRAIAEQIPTESEALFALPVDWGEVETATIVRTKLRPLIAKKIGEYLGQEEATLIDFVATQLENRATPSAIADELALVLEDDAYEKRQQQEEEGEEGEQQQQQEG</sequence>
<comment type="caution">
    <text evidence="5">The sequence shown here is derived from an EMBL/GenBank/DDBJ whole genome shotgun (WGS) entry which is preliminary data.</text>
</comment>
<evidence type="ECO:0000313" key="6">
    <source>
        <dbReference type="Proteomes" id="UP001230188"/>
    </source>
</evidence>
<keyword evidence="6" id="KW-1185">Reference proteome</keyword>
<evidence type="ECO:0008006" key="7">
    <source>
        <dbReference type="Google" id="ProtNLM"/>
    </source>
</evidence>
<name>A0AAD7XNW1_9STRA</name>
<accession>A0AAD7XNW1</accession>
<protein>
    <recommendedName>
        <fullName evidence="7">RRM domain-containing protein</fullName>
    </recommendedName>
</protein>
<evidence type="ECO:0000313" key="5">
    <source>
        <dbReference type="EMBL" id="KAJ8602712.1"/>
    </source>
</evidence>
<dbReference type="InterPro" id="IPR000504">
    <property type="entry name" value="RRM_dom"/>
</dbReference>
<dbReference type="SMART" id="SM00311">
    <property type="entry name" value="PWI"/>
    <property type="match status" value="1"/>
</dbReference>
<dbReference type="SMART" id="SM00360">
    <property type="entry name" value="RRM"/>
    <property type="match status" value="1"/>
</dbReference>
<dbReference type="InterPro" id="IPR035979">
    <property type="entry name" value="RBD_domain_sf"/>
</dbReference>
<dbReference type="PANTHER" id="PTHR18806">
    <property type="entry name" value="RBM25 PROTEIN"/>
    <property type="match status" value="1"/>
</dbReference>
<dbReference type="Gene3D" id="3.30.70.330">
    <property type="match status" value="1"/>
</dbReference>
<dbReference type="Pfam" id="PF01480">
    <property type="entry name" value="PWI"/>
    <property type="match status" value="1"/>
</dbReference>
<dbReference type="PANTHER" id="PTHR18806:SF4">
    <property type="entry name" value="RNA-BINDING PROTEIN 25"/>
    <property type="match status" value="1"/>
</dbReference>
<dbReference type="CDD" id="cd12446">
    <property type="entry name" value="RRM_RBM25"/>
    <property type="match status" value="1"/>
</dbReference>
<evidence type="ECO:0000256" key="1">
    <source>
        <dbReference type="PROSITE-ProRule" id="PRU00176"/>
    </source>
</evidence>
<evidence type="ECO:0000256" key="2">
    <source>
        <dbReference type="SAM" id="MobiDB-lite"/>
    </source>
</evidence>
<dbReference type="Proteomes" id="UP001230188">
    <property type="component" value="Unassembled WGS sequence"/>
</dbReference>
<dbReference type="Gene3D" id="1.20.1390.10">
    <property type="entry name" value="PWI domain"/>
    <property type="match status" value="1"/>
</dbReference>
<dbReference type="PROSITE" id="PS51025">
    <property type="entry name" value="PWI"/>
    <property type="match status" value="1"/>
</dbReference>
<dbReference type="EMBL" id="JAQMWT010000370">
    <property type="protein sequence ID" value="KAJ8602712.1"/>
    <property type="molecule type" value="Genomic_DNA"/>
</dbReference>
<evidence type="ECO:0000259" key="3">
    <source>
        <dbReference type="PROSITE" id="PS50102"/>
    </source>
</evidence>
<keyword evidence="1" id="KW-0694">RNA-binding</keyword>
<dbReference type="PROSITE" id="PS50102">
    <property type="entry name" value="RRM"/>
    <property type="match status" value="1"/>
</dbReference>
<dbReference type="Pfam" id="PF00076">
    <property type="entry name" value="RRM_1"/>
    <property type="match status" value="1"/>
</dbReference>
<proteinExistence type="predicted"/>
<dbReference type="InterPro" id="IPR012677">
    <property type="entry name" value="Nucleotide-bd_a/b_plait_sf"/>
</dbReference>
<dbReference type="InterPro" id="IPR034268">
    <property type="entry name" value="RBM25_RRM"/>
</dbReference>
<feature type="region of interest" description="Disordered" evidence="2">
    <location>
        <begin position="341"/>
        <end position="364"/>
    </location>
</feature>